<gene>
    <name evidence="9" type="primary">LOC110419970</name>
</gene>
<evidence type="ECO:0000256" key="2">
    <source>
        <dbReference type="ARBA" id="ARBA00009444"/>
    </source>
</evidence>
<proteinExistence type="inferred from homology"/>
<dbReference type="AlphaFoldDB" id="A0A6J1AQK7"/>
<evidence type="ECO:0000256" key="3">
    <source>
        <dbReference type="ARBA" id="ARBA00022692"/>
    </source>
</evidence>
<dbReference type="GeneID" id="110419970"/>
<evidence type="ECO:0000256" key="1">
    <source>
        <dbReference type="ARBA" id="ARBA00004167"/>
    </source>
</evidence>
<feature type="domain" description="Cysteine-rich transmembrane" evidence="7">
    <location>
        <begin position="53"/>
        <end position="87"/>
    </location>
</feature>
<evidence type="ECO:0000256" key="6">
    <source>
        <dbReference type="SAM" id="MobiDB-lite"/>
    </source>
</evidence>
<sequence>MAHYDQQQAPAYPRPSEVYQPPQQCYPAEKEVEMRANAPPPPVGYPTKGGTEYPQHAPPLHTQSRGDDFWKGCFAALCCCCVLDMCFC</sequence>
<name>A0A6J1AQK7_9ROSI</name>
<comment type="subcellular location">
    <subcellularLocation>
        <location evidence="1">Membrane</location>
        <topology evidence="1">Single-pass membrane protein</topology>
    </subcellularLocation>
</comment>
<protein>
    <submittedName>
        <fullName evidence="9">Cysteine-rich and transmembrane domain-containing protein B-like</fullName>
    </submittedName>
</protein>
<dbReference type="PANTHER" id="PTHR31568">
    <property type="entry name" value="RCG49325, ISOFORM CRA_A"/>
    <property type="match status" value="1"/>
</dbReference>
<keyword evidence="8" id="KW-1185">Reference proteome</keyword>
<evidence type="ECO:0000313" key="9">
    <source>
        <dbReference type="RefSeq" id="XP_021288784.1"/>
    </source>
</evidence>
<accession>A0A6J1AQK7</accession>
<evidence type="ECO:0000256" key="5">
    <source>
        <dbReference type="ARBA" id="ARBA00023136"/>
    </source>
</evidence>
<feature type="region of interest" description="Disordered" evidence="6">
    <location>
        <begin position="1"/>
        <end position="22"/>
    </location>
</feature>
<reference evidence="9" key="1">
    <citation type="submission" date="2025-08" db="UniProtKB">
        <authorList>
            <consortium name="RefSeq"/>
        </authorList>
    </citation>
    <scope>IDENTIFICATION</scope>
    <source>
        <tissue evidence="9">Leaf</tissue>
    </source>
</reference>
<dbReference type="PANTHER" id="PTHR31568:SF122">
    <property type="entry name" value="PROTEIN CYSTEINE-RICH TRANSMEMBRANE MODULE 9"/>
    <property type="match status" value="1"/>
</dbReference>
<keyword evidence="4" id="KW-1133">Transmembrane helix</keyword>
<dbReference type="Pfam" id="PF12734">
    <property type="entry name" value="CYSTM"/>
    <property type="match status" value="1"/>
</dbReference>
<evidence type="ECO:0000256" key="4">
    <source>
        <dbReference type="ARBA" id="ARBA00022989"/>
    </source>
</evidence>
<dbReference type="InterPro" id="IPR028144">
    <property type="entry name" value="CYSTM_dom"/>
</dbReference>
<dbReference type="GO" id="GO:0005886">
    <property type="term" value="C:plasma membrane"/>
    <property type="evidence" value="ECO:0007669"/>
    <property type="project" value="InterPro"/>
</dbReference>
<organism evidence="8 9">
    <name type="scientific">Herrania umbratica</name>
    <dbReference type="NCBI Taxonomy" id="108875"/>
    <lineage>
        <taxon>Eukaryota</taxon>
        <taxon>Viridiplantae</taxon>
        <taxon>Streptophyta</taxon>
        <taxon>Embryophyta</taxon>
        <taxon>Tracheophyta</taxon>
        <taxon>Spermatophyta</taxon>
        <taxon>Magnoliopsida</taxon>
        <taxon>eudicotyledons</taxon>
        <taxon>Gunneridae</taxon>
        <taxon>Pentapetalae</taxon>
        <taxon>rosids</taxon>
        <taxon>malvids</taxon>
        <taxon>Malvales</taxon>
        <taxon>Malvaceae</taxon>
        <taxon>Byttnerioideae</taxon>
        <taxon>Herrania</taxon>
    </lineage>
</organism>
<dbReference type="InterPro" id="IPR044850">
    <property type="entry name" value="WIH1-like"/>
</dbReference>
<dbReference type="OrthoDB" id="785836at2759"/>
<keyword evidence="3" id="KW-0812">Transmembrane</keyword>
<feature type="region of interest" description="Disordered" evidence="6">
    <location>
        <begin position="35"/>
        <end position="59"/>
    </location>
</feature>
<dbReference type="Proteomes" id="UP000504621">
    <property type="component" value="Unplaced"/>
</dbReference>
<evidence type="ECO:0000313" key="8">
    <source>
        <dbReference type="Proteomes" id="UP000504621"/>
    </source>
</evidence>
<comment type="similarity">
    <text evidence="2">Belongs to the CYSTM1 family.</text>
</comment>
<keyword evidence="5" id="KW-0472">Membrane</keyword>
<dbReference type="RefSeq" id="XP_021288784.1">
    <property type="nucleotide sequence ID" value="XM_021433109.1"/>
</dbReference>
<evidence type="ECO:0000259" key="7">
    <source>
        <dbReference type="Pfam" id="PF12734"/>
    </source>
</evidence>